<evidence type="ECO:0000256" key="8">
    <source>
        <dbReference type="ARBA" id="ARBA00057335"/>
    </source>
</evidence>
<protein>
    <recommendedName>
        <fullName evidence="3">pectinesterase</fullName>
        <ecNumber evidence="3">3.1.1.11</ecNumber>
    </recommendedName>
</protein>
<evidence type="ECO:0000256" key="1">
    <source>
        <dbReference type="ARBA" id="ARBA00005184"/>
    </source>
</evidence>
<keyword evidence="5" id="KW-0063">Aspartyl esterase</keyword>
<comment type="catalytic activity">
    <reaction evidence="7">
        <text>[(1-&gt;4)-alpha-D-galacturonosyl methyl ester](n) + n H2O = [(1-&gt;4)-alpha-D-galacturonosyl](n) + n methanol + n H(+)</text>
        <dbReference type="Rhea" id="RHEA:22380"/>
        <dbReference type="Rhea" id="RHEA-COMP:14570"/>
        <dbReference type="Rhea" id="RHEA-COMP:14573"/>
        <dbReference type="ChEBI" id="CHEBI:15377"/>
        <dbReference type="ChEBI" id="CHEBI:15378"/>
        <dbReference type="ChEBI" id="CHEBI:17790"/>
        <dbReference type="ChEBI" id="CHEBI:140522"/>
        <dbReference type="ChEBI" id="CHEBI:140523"/>
        <dbReference type="EC" id="3.1.1.11"/>
    </reaction>
</comment>
<gene>
    <name evidence="12" type="ORF">V5N11_010761</name>
    <name evidence="11" type="ORF">V5N11_035163</name>
</gene>
<organism evidence="12 13">
    <name type="scientific">Cardamine amara subsp. amara</name>
    <dbReference type="NCBI Taxonomy" id="228776"/>
    <lineage>
        <taxon>Eukaryota</taxon>
        <taxon>Viridiplantae</taxon>
        <taxon>Streptophyta</taxon>
        <taxon>Embryophyta</taxon>
        <taxon>Tracheophyta</taxon>
        <taxon>Spermatophyta</taxon>
        <taxon>Magnoliopsida</taxon>
        <taxon>eudicotyledons</taxon>
        <taxon>Gunneridae</taxon>
        <taxon>Pentapetalae</taxon>
        <taxon>rosids</taxon>
        <taxon>malvids</taxon>
        <taxon>Brassicales</taxon>
        <taxon>Brassicaceae</taxon>
        <taxon>Cardamineae</taxon>
        <taxon>Cardamine</taxon>
    </lineage>
</organism>
<evidence type="ECO:0000256" key="5">
    <source>
        <dbReference type="ARBA" id="ARBA00023085"/>
    </source>
</evidence>
<dbReference type="AlphaFoldDB" id="A0ABD1B3U7"/>
<evidence type="ECO:0000256" key="7">
    <source>
        <dbReference type="ARBA" id="ARBA00047928"/>
    </source>
</evidence>
<evidence type="ECO:0000313" key="13">
    <source>
        <dbReference type="Proteomes" id="UP001558713"/>
    </source>
</evidence>
<evidence type="ECO:0000256" key="6">
    <source>
        <dbReference type="ARBA" id="ARBA00023180"/>
    </source>
</evidence>
<keyword evidence="6" id="KW-0325">Glycoprotein</keyword>
<feature type="signal peptide" evidence="9">
    <location>
        <begin position="1"/>
        <end position="20"/>
    </location>
</feature>
<dbReference type="GO" id="GO:0030599">
    <property type="term" value="F:pectinesterase activity"/>
    <property type="evidence" value="ECO:0007669"/>
    <property type="project" value="UniProtKB-EC"/>
</dbReference>
<dbReference type="SUPFAM" id="SSF51126">
    <property type="entry name" value="Pectin lyase-like"/>
    <property type="match status" value="1"/>
</dbReference>
<proteinExistence type="inferred from homology"/>
<dbReference type="PANTHER" id="PTHR31321">
    <property type="entry name" value="ACYL-COA THIOESTER HYDROLASE YBHC-RELATED"/>
    <property type="match status" value="1"/>
</dbReference>
<comment type="caution">
    <text evidence="12">The sequence shown here is derived from an EMBL/GenBank/DDBJ whole genome shotgun (WGS) entry which is preliminary data.</text>
</comment>
<comment type="function">
    <text evidence="8">Acts in the modification of cell walls via demethylesterification of cell wall pectin.</text>
</comment>
<sequence>MKSLKSILALSFLFLTATSSLVCSDGLERKDLNEDVVKTVVVSPNGAANFKTIQEAIDYIPSGNSNWIKIILSPGIYNEKIVIPKEKQKIIMQGNSASEVTIQYNDAGLSNSSGPITVNAEYFVAINITFKNYNCSYSTPIIPYEEIKVAPSIILMADMAWFYGCNFISVQDTLADLLGRHYFRNCYIEGAIDFIWGNGQSIYQNCVINVKGVTSKGVVKGGGMLPGFITAQGRENEKETSGFVFKNCVINGDGMASLGRAYRGYSRVVFYETNIANIIVPQGWDAWDYKGQEDKFTYAEVNCIGEGANKSGRVMWEKNLSAQEIDFLIEPKTFIDEDGWMGSLPSSLVSLLSPSSIF</sequence>
<evidence type="ECO:0000256" key="3">
    <source>
        <dbReference type="ARBA" id="ARBA00013229"/>
    </source>
</evidence>
<reference evidence="12 13" key="1">
    <citation type="submission" date="2024-04" db="EMBL/GenBank/DDBJ databases">
        <title>Genome assembly C_amara_ONT_v2.</title>
        <authorList>
            <person name="Yant L."/>
            <person name="Moore C."/>
            <person name="Slenker M."/>
        </authorList>
    </citation>
    <scope>NUCLEOTIDE SEQUENCE [LARGE SCALE GENOMIC DNA]</scope>
    <source>
        <tissue evidence="12">Leaf</tissue>
    </source>
</reference>
<name>A0ABD1B3U7_CARAN</name>
<comment type="similarity">
    <text evidence="2">Belongs to the pectinesterase family.</text>
</comment>
<evidence type="ECO:0000259" key="10">
    <source>
        <dbReference type="Pfam" id="PF01095"/>
    </source>
</evidence>
<dbReference type="EMBL" id="JBANAX010000445">
    <property type="protein sequence ID" value="KAL1208665.1"/>
    <property type="molecule type" value="Genomic_DNA"/>
</dbReference>
<evidence type="ECO:0000313" key="12">
    <source>
        <dbReference type="EMBL" id="KAL1208665.1"/>
    </source>
</evidence>
<dbReference type="EC" id="3.1.1.11" evidence="3"/>
<comment type="pathway">
    <text evidence="1">Glycan metabolism; pectin degradation; 2-dehydro-3-deoxy-D-gluconate from pectin: step 1/5.</text>
</comment>
<dbReference type="FunFam" id="2.160.20.10:FF:000013">
    <property type="entry name" value="Pectinesterase"/>
    <property type="match status" value="1"/>
</dbReference>
<evidence type="ECO:0000256" key="9">
    <source>
        <dbReference type="SAM" id="SignalP"/>
    </source>
</evidence>
<dbReference type="PANTHER" id="PTHR31321:SF92">
    <property type="entry name" value="PECTINESTERASE CATALYTIC DOMAIN-CONTAINING PROTEIN"/>
    <property type="match status" value="1"/>
</dbReference>
<evidence type="ECO:0000256" key="4">
    <source>
        <dbReference type="ARBA" id="ARBA00022801"/>
    </source>
</evidence>
<evidence type="ECO:0000313" key="11">
    <source>
        <dbReference type="EMBL" id="KAL1194199.1"/>
    </source>
</evidence>
<dbReference type="EMBL" id="JBANAX010000758">
    <property type="protein sequence ID" value="KAL1194199.1"/>
    <property type="molecule type" value="Genomic_DNA"/>
</dbReference>
<keyword evidence="9" id="KW-0732">Signal</keyword>
<keyword evidence="13" id="KW-1185">Reference proteome</keyword>
<feature type="chain" id="PRO_5044723221" description="pectinesterase" evidence="9">
    <location>
        <begin position="21"/>
        <end position="358"/>
    </location>
</feature>
<dbReference type="Proteomes" id="UP001558713">
    <property type="component" value="Unassembled WGS sequence"/>
</dbReference>
<keyword evidence="4" id="KW-0378">Hydrolase</keyword>
<dbReference type="InterPro" id="IPR000070">
    <property type="entry name" value="Pectinesterase_cat"/>
</dbReference>
<feature type="domain" description="Pectinesterase catalytic" evidence="10">
    <location>
        <begin position="40"/>
        <end position="318"/>
    </location>
</feature>
<dbReference type="Gene3D" id="2.160.20.10">
    <property type="entry name" value="Single-stranded right-handed beta-helix, Pectin lyase-like"/>
    <property type="match status" value="1"/>
</dbReference>
<dbReference type="Pfam" id="PF01095">
    <property type="entry name" value="Pectinesterase"/>
    <property type="match status" value="1"/>
</dbReference>
<dbReference type="InterPro" id="IPR012334">
    <property type="entry name" value="Pectin_lyas_fold"/>
</dbReference>
<evidence type="ECO:0000256" key="2">
    <source>
        <dbReference type="ARBA" id="ARBA00008891"/>
    </source>
</evidence>
<accession>A0ABD1B3U7</accession>
<dbReference type="InterPro" id="IPR011050">
    <property type="entry name" value="Pectin_lyase_fold/virulence"/>
</dbReference>